<dbReference type="InterPro" id="IPR012340">
    <property type="entry name" value="NA-bd_OB-fold"/>
</dbReference>
<evidence type="ECO:0000256" key="6">
    <source>
        <dbReference type="ARBA" id="ARBA00022695"/>
    </source>
</evidence>
<protein>
    <recommendedName>
        <fullName evidence="4">DNA polymerase III subunit alpha</fullName>
        <ecNumber evidence="3">2.7.7.7</ecNumber>
    </recommendedName>
</protein>
<dbReference type="CDD" id="cd04485">
    <property type="entry name" value="DnaE_OBF"/>
    <property type="match status" value="1"/>
</dbReference>
<evidence type="ECO:0000256" key="3">
    <source>
        <dbReference type="ARBA" id="ARBA00012417"/>
    </source>
</evidence>
<evidence type="ECO:0000256" key="9">
    <source>
        <dbReference type="ARBA" id="ARBA00025611"/>
    </source>
</evidence>
<comment type="function">
    <text evidence="9">DNA polymerase III is a complex, multichain enzyme responsible for most of the replicative synthesis in bacteria. This DNA polymerase also exhibits 3' to 5' exonuclease activity. The alpha chain is the DNA polymerase.</text>
</comment>
<sequence>MSFVHLQLTSSFDLLSSTITLSALMDKAQKERYEAVALTDRNVLYGVVPFYKACKKAGIKPIIGMTADVRIEEDEKAFPLVLLARNQQGYKNLIKISSVLQTKSTEGIPHKWLKSYANGLIALTPGVNGEIEQLIEKGLVDQAIQCVRVYQQMFGDDSFFLSLQNHGLQRERERMEQLTVFANEYNLRVVATHDVRYLEEDDAFPYRVATAIRDGEKIEDDDSDGGIYSFASKGQMVERFSSIPEALQTTIEIAERCQVELAFGEMQLPKFPVPDDVSAGEVLEHLCREGLQKRLGQVPPAYEQRIVHELTIIDRMSFSDYFLIVWDFMKFARENKILTGPGRGSAAGSLVAYALFITQVDPIEHDLLFERFLNPERVTMPDIDIDFPDHRRDEVIHYVAEKYGALHVAQILTFGTLSAKAVARDTARVFGFSNGELEVISRSIPGRTGIVLGDALKESSKLRQFVEQSARHQLWFEVAQKLEGLPRHTSTHAAGVIISDRPLIEIVPLQKGHDQVHMTQWPMDILEAIGLLKMDFLGLRNLTILERIVQSVKQKENRNFQLEDMPSNDSKTFELLSKGWTTGVFQLESDGMKNVLSTLKPTSFEDIVAVNALYRPGPMDHIPSFVNRKHGKEKVNYIHEDLRPILSRTYGILVYQEQIMEIAAVMAGFSLGQADLLRRAVSKKKKEDLDRERARFVEGSIERGYDEKTAHIVYDLIVRFADYGFNRSHAVAYSLIGYQLAFLKTHYPTHFMAALMTSVTGNEDKLRLYIRESKRLGLNILPPSIQSSHRYFAVEKDSVRFSISAIKGIGAATARDLLEARKKGPFKDLFDLCVRVPAKSMNRKILESLVLSGALDDFSKDRATLLATIDVAIEHASLMNPSEESFFDDIFNISPKYIEKAPMPTEVKLTYEKEVLGVYLTAHPVTSIQEKLNSIGATSIDQLKAGQRSVIIGALITDIRMIRTKKGESMAFVVCSDDTGDLDAVAFPETYRHASGILKEGLLVIFRGKIEERNGKHQLVIQEIKLPEDWINNESNSKLFIRIPSQVDQEATIRSVRELCRKHKGETAVIIHIEESGRTLQLQRSEWVNPHAVLPSQLKRLLGDKNVIIQ</sequence>
<evidence type="ECO:0000256" key="4">
    <source>
        <dbReference type="ARBA" id="ARBA00019114"/>
    </source>
</evidence>
<dbReference type="Proteomes" id="UP000031938">
    <property type="component" value="Unassembled WGS sequence"/>
</dbReference>
<keyword evidence="5 12" id="KW-0808">Transferase</keyword>
<dbReference type="InterPro" id="IPR003141">
    <property type="entry name" value="Pol/His_phosphatase_N"/>
</dbReference>
<keyword evidence="6 12" id="KW-0548">Nucleotidyltransferase</keyword>
<proteinExistence type="inferred from homology"/>
<evidence type="ECO:0000256" key="2">
    <source>
        <dbReference type="ARBA" id="ARBA00009496"/>
    </source>
</evidence>
<evidence type="ECO:0000313" key="12">
    <source>
        <dbReference type="EMBL" id="KIL43829.1"/>
    </source>
</evidence>
<keyword evidence="8" id="KW-0239">DNA-directed DNA polymerase</keyword>
<dbReference type="InterPro" id="IPR040982">
    <property type="entry name" value="DNA_pol3_finger"/>
</dbReference>
<dbReference type="InterPro" id="IPR004365">
    <property type="entry name" value="NA-bd_OB_tRNA"/>
</dbReference>
<dbReference type="PANTHER" id="PTHR32294">
    <property type="entry name" value="DNA POLYMERASE III SUBUNIT ALPHA"/>
    <property type="match status" value="1"/>
</dbReference>
<dbReference type="PANTHER" id="PTHR32294:SF0">
    <property type="entry name" value="DNA POLYMERASE III SUBUNIT ALPHA"/>
    <property type="match status" value="1"/>
</dbReference>
<dbReference type="Pfam" id="PF14579">
    <property type="entry name" value="HHH_6"/>
    <property type="match status" value="1"/>
</dbReference>
<evidence type="ECO:0000256" key="10">
    <source>
        <dbReference type="ARBA" id="ARBA00049244"/>
    </source>
</evidence>
<dbReference type="AlphaFoldDB" id="A0A0C2RPY6"/>
<comment type="similarity">
    <text evidence="2">Belongs to the DNA polymerase type-C family. DnaE subfamily.</text>
</comment>
<dbReference type="InterPro" id="IPR041931">
    <property type="entry name" value="DNA_pol3_alpha_thumb_dom"/>
</dbReference>
<evidence type="ECO:0000313" key="13">
    <source>
        <dbReference type="Proteomes" id="UP000031938"/>
    </source>
</evidence>
<dbReference type="EMBL" id="JXRP01000020">
    <property type="protein sequence ID" value="KIL43829.1"/>
    <property type="molecule type" value="Genomic_DNA"/>
</dbReference>
<reference evidence="12 13" key="1">
    <citation type="submission" date="2015-01" db="EMBL/GenBank/DDBJ databases">
        <title>Genome sequencing of Jeotgalibacillus soli.</title>
        <authorList>
            <person name="Goh K.M."/>
            <person name="Chan K.-G."/>
            <person name="Yaakop A.S."/>
            <person name="Ee R."/>
            <person name="Gan H.M."/>
            <person name="Chan C.S."/>
        </authorList>
    </citation>
    <scope>NUCLEOTIDE SEQUENCE [LARGE SCALE GENOMIC DNA]</scope>
    <source>
        <strain evidence="12 13">P9</strain>
    </source>
</reference>
<keyword evidence="13" id="KW-1185">Reference proteome</keyword>
<dbReference type="GO" id="GO:0003887">
    <property type="term" value="F:DNA-directed DNA polymerase activity"/>
    <property type="evidence" value="ECO:0007669"/>
    <property type="project" value="UniProtKB-KW"/>
</dbReference>
<dbReference type="GO" id="GO:0003676">
    <property type="term" value="F:nucleic acid binding"/>
    <property type="evidence" value="ECO:0007669"/>
    <property type="project" value="InterPro"/>
</dbReference>
<dbReference type="SUPFAM" id="SSF89550">
    <property type="entry name" value="PHP domain-like"/>
    <property type="match status" value="1"/>
</dbReference>
<dbReference type="Pfam" id="PF07733">
    <property type="entry name" value="DNA_pol3_alpha"/>
    <property type="match status" value="1"/>
</dbReference>
<dbReference type="InterPro" id="IPR011708">
    <property type="entry name" value="DNA_pol3_alpha_NTPase_dom"/>
</dbReference>
<dbReference type="STRING" id="889306.KP78_36530"/>
<dbReference type="OrthoDB" id="9803237at2"/>
<comment type="catalytic activity">
    <reaction evidence="10">
        <text>DNA(n) + a 2'-deoxyribonucleoside 5'-triphosphate = DNA(n+1) + diphosphate</text>
        <dbReference type="Rhea" id="RHEA:22508"/>
        <dbReference type="Rhea" id="RHEA-COMP:17339"/>
        <dbReference type="Rhea" id="RHEA-COMP:17340"/>
        <dbReference type="ChEBI" id="CHEBI:33019"/>
        <dbReference type="ChEBI" id="CHEBI:61560"/>
        <dbReference type="ChEBI" id="CHEBI:173112"/>
        <dbReference type="EC" id="2.7.7.7"/>
    </reaction>
</comment>
<dbReference type="Pfam" id="PF02811">
    <property type="entry name" value="PHP"/>
    <property type="match status" value="1"/>
</dbReference>
<comment type="subcellular location">
    <subcellularLocation>
        <location evidence="1">Cytoplasm</location>
    </subcellularLocation>
</comment>
<feature type="domain" description="Polymerase/histidinol phosphatase N-terminal" evidence="11">
    <location>
        <begin position="4"/>
        <end position="71"/>
    </location>
</feature>
<name>A0A0C2RPY6_9BACL</name>
<accession>A0A0C2RPY6</accession>
<dbReference type="InterPro" id="IPR016195">
    <property type="entry name" value="Pol/histidinol_Pase-like"/>
</dbReference>
<dbReference type="Pfam" id="PF17657">
    <property type="entry name" value="DNA_pol3_finger"/>
    <property type="match status" value="1"/>
</dbReference>
<organism evidence="12 13">
    <name type="scientific">Jeotgalibacillus soli</name>
    <dbReference type="NCBI Taxonomy" id="889306"/>
    <lineage>
        <taxon>Bacteria</taxon>
        <taxon>Bacillati</taxon>
        <taxon>Bacillota</taxon>
        <taxon>Bacilli</taxon>
        <taxon>Bacillales</taxon>
        <taxon>Caryophanaceae</taxon>
        <taxon>Jeotgalibacillus</taxon>
    </lineage>
</organism>
<dbReference type="PATRIC" id="fig|889306.3.peg.3669"/>
<dbReference type="Pfam" id="PF01336">
    <property type="entry name" value="tRNA_anti-codon"/>
    <property type="match status" value="1"/>
</dbReference>
<dbReference type="InterPro" id="IPR004013">
    <property type="entry name" value="PHP_dom"/>
</dbReference>
<keyword evidence="7" id="KW-0235">DNA replication</keyword>
<comment type="caution">
    <text evidence="12">The sequence shown here is derived from an EMBL/GenBank/DDBJ whole genome shotgun (WGS) entry which is preliminary data.</text>
</comment>
<dbReference type="EC" id="2.7.7.7" evidence="3"/>
<dbReference type="NCBIfam" id="TIGR00594">
    <property type="entry name" value="polc"/>
    <property type="match status" value="1"/>
</dbReference>
<dbReference type="InterPro" id="IPR004805">
    <property type="entry name" value="DnaE2/DnaE/PolC"/>
</dbReference>
<dbReference type="NCBIfam" id="NF004226">
    <property type="entry name" value="PRK05673.1"/>
    <property type="match status" value="1"/>
</dbReference>
<dbReference type="Gene3D" id="1.10.150.870">
    <property type="match status" value="1"/>
</dbReference>
<dbReference type="Gene3D" id="2.40.50.140">
    <property type="entry name" value="Nucleic acid-binding proteins"/>
    <property type="match status" value="1"/>
</dbReference>
<dbReference type="GO" id="GO:0008408">
    <property type="term" value="F:3'-5' exonuclease activity"/>
    <property type="evidence" value="ECO:0007669"/>
    <property type="project" value="InterPro"/>
</dbReference>
<dbReference type="GO" id="GO:0005737">
    <property type="term" value="C:cytoplasm"/>
    <property type="evidence" value="ECO:0007669"/>
    <property type="project" value="UniProtKB-SubCell"/>
</dbReference>
<evidence type="ECO:0000256" key="5">
    <source>
        <dbReference type="ARBA" id="ARBA00022679"/>
    </source>
</evidence>
<dbReference type="RefSeq" id="WP_041090754.1">
    <property type="nucleotide sequence ID" value="NZ_JXRP01000020.1"/>
</dbReference>
<dbReference type="Gene3D" id="3.20.20.140">
    <property type="entry name" value="Metal-dependent hydrolases"/>
    <property type="match status" value="1"/>
</dbReference>
<dbReference type="SMART" id="SM00481">
    <property type="entry name" value="POLIIIAc"/>
    <property type="match status" value="1"/>
</dbReference>
<dbReference type="Gene3D" id="1.10.10.1600">
    <property type="entry name" value="Bacterial DNA polymerase III alpha subunit, thumb domain"/>
    <property type="match status" value="1"/>
</dbReference>
<evidence type="ECO:0000256" key="1">
    <source>
        <dbReference type="ARBA" id="ARBA00004496"/>
    </source>
</evidence>
<dbReference type="InterPro" id="IPR029460">
    <property type="entry name" value="DNAPol_HHH"/>
</dbReference>
<dbReference type="SUPFAM" id="SSF160975">
    <property type="entry name" value="AF1531-like"/>
    <property type="match status" value="1"/>
</dbReference>
<dbReference type="GO" id="GO:0006260">
    <property type="term" value="P:DNA replication"/>
    <property type="evidence" value="ECO:0007669"/>
    <property type="project" value="UniProtKB-KW"/>
</dbReference>
<evidence type="ECO:0000256" key="8">
    <source>
        <dbReference type="ARBA" id="ARBA00022932"/>
    </source>
</evidence>
<evidence type="ECO:0000256" key="7">
    <source>
        <dbReference type="ARBA" id="ARBA00022705"/>
    </source>
</evidence>
<evidence type="ECO:0000259" key="11">
    <source>
        <dbReference type="SMART" id="SM00481"/>
    </source>
</evidence>
<gene>
    <name evidence="12" type="ORF">KP78_36530</name>
</gene>